<proteinExistence type="predicted"/>
<dbReference type="EMBL" id="CM029048">
    <property type="protein sequence ID" value="KAG2576380.1"/>
    <property type="molecule type" value="Genomic_DNA"/>
</dbReference>
<reference evidence="1" key="1">
    <citation type="submission" date="2020-05" db="EMBL/GenBank/DDBJ databases">
        <title>WGS assembly of Panicum virgatum.</title>
        <authorList>
            <person name="Lovell J.T."/>
            <person name="Jenkins J."/>
            <person name="Shu S."/>
            <person name="Juenger T.E."/>
            <person name="Schmutz J."/>
        </authorList>
    </citation>
    <scope>NUCLEOTIDE SEQUENCE</scope>
    <source>
        <strain evidence="1">AP13</strain>
    </source>
</reference>
<organism evidence="1 2">
    <name type="scientific">Panicum virgatum</name>
    <name type="common">Blackwell switchgrass</name>
    <dbReference type="NCBI Taxonomy" id="38727"/>
    <lineage>
        <taxon>Eukaryota</taxon>
        <taxon>Viridiplantae</taxon>
        <taxon>Streptophyta</taxon>
        <taxon>Embryophyta</taxon>
        <taxon>Tracheophyta</taxon>
        <taxon>Spermatophyta</taxon>
        <taxon>Magnoliopsida</taxon>
        <taxon>Liliopsida</taxon>
        <taxon>Poales</taxon>
        <taxon>Poaceae</taxon>
        <taxon>PACMAD clade</taxon>
        <taxon>Panicoideae</taxon>
        <taxon>Panicodae</taxon>
        <taxon>Paniceae</taxon>
        <taxon>Panicinae</taxon>
        <taxon>Panicum</taxon>
        <taxon>Panicum sect. Hiantes</taxon>
    </lineage>
</organism>
<name>A0A8T0QTN7_PANVG</name>
<evidence type="ECO:0000313" key="1">
    <source>
        <dbReference type="EMBL" id="KAG2576380.1"/>
    </source>
</evidence>
<evidence type="ECO:0000313" key="2">
    <source>
        <dbReference type="Proteomes" id="UP000823388"/>
    </source>
</evidence>
<keyword evidence="2" id="KW-1185">Reference proteome</keyword>
<dbReference type="AlphaFoldDB" id="A0A8T0QTN7"/>
<comment type="caution">
    <text evidence="1">The sequence shown here is derived from an EMBL/GenBank/DDBJ whole genome shotgun (WGS) entry which is preliminary data.</text>
</comment>
<dbReference type="Proteomes" id="UP000823388">
    <property type="component" value="Chromosome 6N"/>
</dbReference>
<gene>
    <name evidence="1" type="ORF">PVAP13_6NG017900</name>
</gene>
<sequence>MAMLFANKVFLMQDIHSMILLTAQMCRARRRILEGHQGGCQVKRHGICKGC</sequence>
<protein>
    <submittedName>
        <fullName evidence="1">Uncharacterized protein</fullName>
    </submittedName>
</protein>
<accession>A0A8T0QTN7</accession>